<dbReference type="InterPro" id="IPR010982">
    <property type="entry name" value="Lambda_DNA-bd_dom_sf"/>
</dbReference>
<dbReference type="PROSITE" id="PS50932">
    <property type="entry name" value="HTH_LACI_2"/>
    <property type="match status" value="2"/>
</dbReference>
<evidence type="ECO:0000313" key="7">
    <source>
        <dbReference type="Proteomes" id="UP000036851"/>
    </source>
</evidence>
<gene>
    <name evidence="5" type="ORF">NG42_07980</name>
    <name evidence="6" type="ORF">NG43_11845</name>
</gene>
<dbReference type="Proteomes" id="UP000036851">
    <property type="component" value="Unassembled WGS sequence"/>
</dbReference>
<dbReference type="SUPFAM" id="SSF53822">
    <property type="entry name" value="Periplasmic binding protein-like I"/>
    <property type="match status" value="1"/>
</dbReference>
<evidence type="ECO:0000313" key="6">
    <source>
        <dbReference type="EMBL" id="KOC93070.1"/>
    </source>
</evidence>
<keyword evidence="3" id="KW-0804">Transcription</keyword>
<name>A0A0L7TCG9_9GAMM</name>
<dbReference type="GO" id="GO:0000976">
    <property type="term" value="F:transcription cis-regulatory region binding"/>
    <property type="evidence" value="ECO:0007669"/>
    <property type="project" value="TreeGrafter"/>
</dbReference>
<dbReference type="EMBL" id="JRXF01000017">
    <property type="protein sequence ID" value="KOC93070.1"/>
    <property type="molecule type" value="Genomic_DNA"/>
</dbReference>
<dbReference type="CDD" id="cd01392">
    <property type="entry name" value="HTH_LacI"/>
    <property type="match status" value="2"/>
</dbReference>
<dbReference type="Gene3D" id="1.10.260.40">
    <property type="entry name" value="lambda repressor-like DNA-binding domains"/>
    <property type="match status" value="2"/>
</dbReference>
<dbReference type="STRING" id="1560201.NG42_07980"/>
<evidence type="ECO:0000259" key="4">
    <source>
        <dbReference type="PROSITE" id="PS50932"/>
    </source>
</evidence>
<dbReference type="Pfam" id="PF00356">
    <property type="entry name" value="LacI"/>
    <property type="match status" value="2"/>
</dbReference>
<evidence type="ECO:0000256" key="2">
    <source>
        <dbReference type="ARBA" id="ARBA00023125"/>
    </source>
</evidence>
<evidence type="ECO:0000313" key="5">
    <source>
        <dbReference type="EMBL" id="KOC90642.1"/>
    </source>
</evidence>
<dbReference type="EMBL" id="JRXE01000009">
    <property type="protein sequence ID" value="KOC90642.1"/>
    <property type="molecule type" value="Genomic_DNA"/>
</dbReference>
<feature type="domain" description="HTH lacI-type" evidence="4">
    <location>
        <begin position="10"/>
        <end position="64"/>
    </location>
</feature>
<sequence>MSKRRSSGRVTLQDVANYVGVGTMTVSRVMRNPEQVSEKLRAKVEQAAATLGYQPNNDASELASGKAKVTLADVAHHAGVGPMTVSRALRDPTQVSGESLKKIVAAVDELGYVVQQHASALASFQNSVAVLYPFFNDKPSITFLGALQDTLSKRQFQLIQACHEYNQHSESKVVEKLLQQRPAALVLFGAQLSSLTRTLIQNSGVLTINICSAEPFAADLTFNFAMSEAGEKLTRHLLEKGYKNIAFIGAHTDNRLQKQQINGWSKALLSHYHNTDLKITVPEAPDLKLGRYALGELLQTYPDIDAVICSHEEIALGVLYECQRRMLKVPYDLAVACLEGSENCEHSYPSLTAMQINYQKLGSQIGAAISAMIATPSGETAVQNLSYKLEVRLST</sequence>
<dbReference type="Pfam" id="PF13377">
    <property type="entry name" value="Peripla_BP_3"/>
    <property type="match status" value="1"/>
</dbReference>
<evidence type="ECO:0000256" key="1">
    <source>
        <dbReference type="ARBA" id="ARBA00023015"/>
    </source>
</evidence>
<dbReference type="InterPro" id="IPR000843">
    <property type="entry name" value="HTH_LacI"/>
</dbReference>
<proteinExistence type="predicted"/>
<keyword evidence="8" id="KW-1185">Reference proteome</keyword>
<dbReference type="GO" id="GO:0003700">
    <property type="term" value="F:DNA-binding transcription factor activity"/>
    <property type="evidence" value="ECO:0007669"/>
    <property type="project" value="TreeGrafter"/>
</dbReference>
<dbReference type="SUPFAM" id="SSF47413">
    <property type="entry name" value="lambda repressor-like DNA-binding domains"/>
    <property type="match status" value="2"/>
</dbReference>
<dbReference type="Proteomes" id="UP000037088">
    <property type="component" value="Unassembled WGS sequence"/>
</dbReference>
<dbReference type="OrthoDB" id="5681588at2"/>
<feature type="domain" description="HTH lacI-type" evidence="4">
    <location>
        <begin position="69"/>
        <end position="123"/>
    </location>
</feature>
<reference evidence="7 8" key="1">
    <citation type="journal article" date="2015" name="Int. J. Syst. Evol. Microbiol.">
        <title>Erwinia iniecta sp. nov., isolated from Russian wheat aphids (Diuraphis noxia).</title>
        <authorList>
            <person name="Campillo T."/>
            <person name="Luna E."/>
            <person name="Portier P."/>
            <person name="Fischer-Le Saux M."/>
            <person name="Lapitan N."/>
            <person name="Tisserat N.A."/>
            <person name="Leach J.E."/>
        </authorList>
    </citation>
    <scope>NUCLEOTIDE SEQUENCE [LARGE SCALE GENOMIC DNA]</scope>
    <source>
        <strain evidence="5 8">B120</strain>
        <strain evidence="6 7">B149</strain>
    </source>
</reference>
<comment type="caution">
    <text evidence="6">The sequence shown here is derived from an EMBL/GenBank/DDBJ whole genome shotgun (WGS) entry which is preliminary data.</text>
</comment>
<dbReference type="AlphaFoldDB" id="A0A0L7TCG9"/>
<dbReference type="PANTHER" id="PTHR30146">
    <property type="entry name" value="LACI-RELATED TRANSCRIPTIONAL REPRESSOR"/>
    <property type="match status" value="1"/>
</dbReference>
<keyword evidence="1" id="KW-0805">Transcription regulation</keyword>
<protein>
    <submittedName>
        <fullName evidence="6">LacI family transcriptional regulator</fullName>
    </submittedName>
</protein>
<keyword evidence="2" id="KW-0238">DNA-binding</keyword>
<organism evidence="6 7">
    <name type="scientific">Winslowiella iniecta</name>
    <dbReference type="NCBI Taxonomy" id="1560201"/>
    <lineage>
        <taxon>Bacteria</taxon>
        <taxon>Pseudomonadati</taxon>
        <taxon>Pseudomonadota</taxon>
        <taxon>Gammaproteobacteria</taxon>
        <taxon>Enterobacterales</taxon>
        <taxon>Erwiniaceae</taxon>
        <taxon>Winslowiella</taxon>
    </lineage>
</organism>
<dbReference type="RefSeq" id="WP_052898789.1">
    <property type="nucleotide sequence ID" value="NZ_JRXE01000009.1"/>
</dbReference>
<dbReference type="PANTHER" id="PTHR30146:SF33">
    <property type="entry name" value="TRANSCRIPTIONAL REGULATOR"/>
    <property type="match status" value="1"/>
</dbReference>
<dbReference type="Gene3D" id="3.40.50.2300">
    <property type="match status" value="2"/>
</dbReference>
<accession>A0A0L7TCG9</accession>
<dbReference type="SMART" id="SM00354">
    <property type="entry name" value="HTH_LACI"/>
    <property type="match status" value="2"/>
</dbReference>
<dbReference type="InterPro" id="IPR028082">
    <property type="entry name" value="Peripla_BP_I"/>
</dbReference>
<evidence type="ECO:0000256" key="3">
    <source>
        <dbReference type="ARBA" id="ARBA00023163"/>
    </source>
</evidence>
<dbReference type="PATRIC" id="fig|1560201.3.peg.1704"/>
<dbReference type="InterPro" id="IPR046335">
    <property type="entry name" value="LacI/GalR-like_sensor"/>
</dbReference>
<evidence type="ECO:0000313" key="8">
    <source>
        <dbReference type="Proteomes" id="UP000037088"/>
    </source>
</evidence>
<dbReference type="PROSITE" id="PS00356">
    <property type="entry name" value="HTH_LACI_1"/>
    <property type="match status" value="2"/>
</dbReference>